<dbReference type="AlphaFoldDB" id="D8QFD1"/>
<dbReference type="EMBL" id="GL377311">
    <property type="protein sequence ID" value="EFI93111.1"/>
    <property type="molecule type" value="Genomic_DNA"/>
</dbReference>
<gene>
    <name evidence="1" type="ORF">SCHCODRAFT_112568</name>
</gene>
<dbReference type="HOGENOM" id="CLU_1245996_0_0_1"/>
<feature type="non-terminal residue" evidence="1">
    <location>
        <position position="222"/>
    </location>
</feature>
<dbReference type="VEuPathDB" id="FungiDB:SCHCODRAFT_02638492"/>
<evidence type="ECO:0000313" key="1">
    <source>
        <dbReference type="EMBL" id="EFI93111.1"/>
    </source>
</evidence>
<reference evidence="1 2" key="1">
    <citation type="journal article" date="2010" name="Nat. Biotechnol.">
        <title>Genome sequence of the model mushroom Schizophyllum commune.</title>
        <authorList>
            <person name="Ohm R.A."/>
            <person name="de Jong J.F."/>
            <person name="Lugones L.G."/>
            <person name="Aerts A."/>
            <person name="Kothe E."/>
            <person name="Stajich J.E."/>
            <person name="de Vries R.P."/>
            <person name="Record E."/>
            <person name="Levasseur A."/>
            <person name="Baker S.E."/>
            <person name="Bartholomew K.A."/>
            <person name="Coutinho P.M."/>
            <person name="Erdmann S."/>
            <person name="Fowler T.J."/>
            <person name="Gathman A.C."/>
            <person name="Lombard V."/>
            <person name="Henrissat B."/>
            <person name="Knabe N."/>
            <person name="Kuees U."/>
            <person name="Lilly W.W."/>
            <person name="Lindquist E."/>
            <person name="Lucas S."/>
            <person name="Magnuson J.K."/>
            <person name="Piumi F."/>
            <person name="Raudaskoski M."/>
            <person name="Salamov A."/>
            <person name="Schmutz J."/>
            <person name="Schwarze F.W.M.R."/>
            <person name="vanKuyk P.A."/>
            <person name="Horton J.S."/>
            <person name="Grigoriev I.V."/>
            <person name="Woesten H.A.B."/>
        </authorList>
    </citation>
    <scope>NUCLEOTIDE SEQUENCE [LARGE SCALE GENOMIC DNA]</scope>
    <source>
        <strain evidence="2">H4-8 / FGSC 9210</strain>
    </source>
</reference>
<evidence type="ECO:0000313" key="2">
    <source>
        <dbReference type="Proteomes" id="UP000007431"/>
    </source>
</evidence>
<dbReference type="KEGG" id="scm:SCHCO_02638492"/>
<dbReference type="Proteomes" id="UP000007431">
    <property type="component" value="Unassembled WGS sequence"/>
</dbReference>
<sequence>MHIEAAPCVTPSRREERREDLGAKTICAAQAPMQYLLRIMFATCPARPLQSSQICRPTKTQAPVMRRVLEIFYGRSIYRIWFTWKTLRNIQSLAGDGAPLFILQHLPQSAVDQWIETRYFGYCKAMLEMMARGYTVHATDIDNAVMQKAAVNAVTCFEAIAQRTYHSIPAIFRAALVERDLRPIAAGMEAVKNIMCPRLVNAVLDYKPEPPVQETVSTGDVF</sequence>
<protein>
    <submittedName>
        <fullName evidence="1">Uncharacterized protein</fullName>
    </submittedName>
</protein>
<dbReference type="OrthoDB" id="3082893at2759"/>
<name>D8QFD1_SCHCM</name>
<dbReference type="InParanoid" id="D8QFD1"/>
<organism evidence="2">
    <name type="scientific">Schizophyllum commune (strain H4-8 / FGSC 9210)</name>
    <name type="common">Split gill fungus</name>
    <dbReference type="NCBI Taxonomy" id="578458"/>
    <lineage>
        <taxon>Eukaryota</taxon>
        <taxon>Fungi</taxon>
        <taxon>Dikarya</taxon>
        <taxon>Basidiomycota</taxon>
        <taxon>Agaricomycotina</taxon>
        <taxon>Agaricomycetes</taxon>
        <taxon>Agaricomycetidae</taxon>
        <taxon>Agaricales</taxon>
        <taxon>Schizophyllaceae</taxon>
        <taxon>Schizophyllum</taxon>
    </lineage>
</organism>
<accession>D8QFD1</accession>
<dbReference type="GeneID" id="9592061"/>
<keyword evidence="2" id="KW-1185">Reference proteome</keyword>
<proteinExistence type="predicted"/>